<gene>
    <name evidence="2" type="ORF">C0Z16_34970</name>
    <name evidence="1" type="ORF">LMG27174_06859</name>
</gene>
<dbReference type="AlphaFoldDB" id="A0A2N7VS41"/>
<protein>
    <submittedName>
        <fullName evidence="1">Uncharacterized protein</fullName>
    </submittedName>
</protein>
<dbReference type="EMBL" id="CADIJZ010000051">
    <property type="protein sequence ID" value="CAB3742391.1"/>
    <property type="molecule type" value="Genomic_DNA"/>
</dbReference>
<keyword evidence="3" id="KW-1185">Reference proteome</keyword>
<evidence type="ECO:0000313" key="2">
    <source>
        <dbReference type="EMBL" id="PMS19966.1"/>
    </source>
</evidence>
<name>A0A2N7VS41_9BURK</name>
<dbReference type="Proteomes" id="UP000494205">
    <property type="component" value="Unassembled WGS sequence"/>
</dbReference>
<reference evidence="1 4" key="2">
    <citation type="submission" date="2020-04" db="EMBL/GenBank/DDBJ databases">
        <authorList>
            <person name="De Canck E."/>
        </authorList>
    </citation>
    <scope>NUCLEOTIDE SEQUENCE [LARGE SCALE GENOMIC DNA]</scope>
    <source>
        <strain evidence="1 4">LMG 27174</strain>
    </source>
</reference>
<evidence type="ECO:0000313" key="3">
    <source>
        <dbReference type="Proteomes" id="UP000235659"/>
    </source>
</evidence>
<dbReference type="Proteomes" id="UP000235659">
    <property type="component" value="Unassembled WGS sequence"/>
</dbReference>
<sequence length="84" mass="9457">MLCVQLECQNTFGSLLASSALAAQPFSLYGQFVYICLRAPVLFEKAIEQIHRHQWGSSLPVESRIDLMLATSLRTLMPTIAEWD</sequence>
<organism evidence="1 4">
    <name type="scientific">Paraburkholderia rhynchosiae</name>
    <dbReference type="NCBI Taxonomy" id="487049"/>
    <lineage>
        <taxon>Bacteria</taxon>
        <taxon>Pseudomonadati</taxon>
        <taxon>Pseudomonadota</taxon>
        <taxon>Betaproteobacteria</taxon>
        <taxon>Burkholderiales</taxon>
        <taxon>Burkholderiaceae</taxon>
        <taxon>Paraburkholderia</taxon>
    </lineage>
</organism>
<evidence type="ECO:0000313" key="1">
    <source>
        <dbReference type="EMBL" id="CAB3742391.1"/>
    </source>
</evidence>
<accession>A0A2N7VS41</accession>
<evidence type="ECO:0000313" key="4">
    <source>
        <dbReference type="Proteomes" id="UP000494205"/>
    </source>
</evidence>
<reference evidence="2 3" key="1">
    <citation type="submission" date="2018-01" db="EMBL/GenBank/DDBJ databases">
        <title>Whole genome analyses suggest that Burkholderia sensu lato contains two further novel genera in the rhizoxinica-symbiotica group Mycetohabitans gen. nov., and Trinickia gen. nov.: implications for the evolution of diazotrophy and nodulation in the Burkholderiaceae.</title>
        <authorList>
            <person name="Estrada-de los Santos P."/>
            <person name="Palmer M."/>
            <person name="Chavez-Ramirez B."/>
            <person name="Beukes C."/>
            <person name="Steenkamp E.T."/>
            <person name="Hirsch A.M."/>
            <person name="Manyaka P."/>
            <person name="Maluk M."/>
            <person name="Lafos M."/>
            <person name="Crook M."/>
            <person name="Gross E."/>
            <person name="Simon M.F."/>
            <person name="Bueno dos Reis Junior F."/>
            <person name="Poole P.S."/>
            <person name="Venter S.N."/>
            <person name="James E.K."/>
        </authorList>
    </citation>
    <scope>NUCLEOTIDE SEQUENCE [LARGE SCALE GENOMIC DNA]</scope>
    <source>
        <strain evidence="2 3">WSM 3937</strain>
    </source>
</reference>
<proteinExistence type="predicted"/>
<dbReference type="EMBL" id="PNXY01000056">
    <property type="protein sequence ID" value="PMS19966.1"/>
    <property type="molecule type" value="Genomic_DNA"/>
</dbReference>